<organism evidence="1 2">
    <name type="scientific">Bathymodiolus thermophilus thioautotrophic gill symbiont</name>
    <dbReference type="NCBI Taxonomy" id="2360"/>
    <lineage>
        <taxon>Bacteria</taxon>
        <taxon>Pseudomonadati</taxon>
        <taxon>Pseudomonadota</taxon>
        <taxon>Gammaproteobacteria</taxon>
        <taxon>sulfur-oxidizing symbionts</taxon>
    </lineage>
</organism>
<evidence type="ECO:0000313" key="1">
    <source>
        <dbReference type="EMBL" id="OJA03176.1"/>
    </source>
</evidence>
<comment type="caution">
    <text evidence="1">The sequence shown here is derived from an EMBL/GenBank/DDBJ whole genome shotgun (WGS) entry which is preliminary data.</text>
</comment>
<reference evidence="2" key="1">
    <citation type="submission" date="2016-09" db="EMBL/GenBank/DDBJ databases">
        <title>Genome Sequence of Bathymodiolus thermophilus sulfur-oxidizing gill endosymbiont.</title>
        <authorList>
            <person name="Ponnudurai R."/>
            <person name="Kleiner M."/>
            <person name="Sayavedra L."/>
            <person name="Thuermer A."/>
            <person name="Felbeck H."/>
            <person name="Schlueter R."/>
            <person name="Schweder T."/>
            <person name="Markert S."/>
        </authorList>
    </citation>
    <scope>NUCLEOTIDE SEQUENCE [LARGE SCALE GENOMIC DNA]</scope>
    <source>
        <strain evidence="2">BAT/CrabSpa'14</strain>
    </source>
</reference>
<protein>
    <recommendedName>
        <fullName evidence="3">Rad50/SbcC-type AAA domain-containing protein</fullName>
    </recommendedName>
</protein>
<dbReference type="AlphaFoldDB" id="A0A1J8PQB6"/>
<dbReference type="EMBL" id="MIQH01000974">
    <property type="protein sequence ID" value="OJA03176.1"/>
    <property type="molecule type" value="Genomic_DNA"/>
</dbReference>
<evidence type="ECO:0000313" key="2">
    <source>
        <dbReference type="Proteomes" id="UP000182798"/>
    </source>
</evidence>
<dbReference type="Proteomes" id="UP000182798">
    <property type="component" value="Unassembled WGS sequence"/>
</dbReference>
<sequence length="175" mass="19747">VEGLARVNLVTGKNNVGKTAFLEAVYTNTSALTLPYFLLCLSTIKFRRENLNILIDKDEVDGRSYLEQNNGFNVVSDVHKTTAFNISEDNGVKKYIFEFNDQKVGVNSNNLPLGKDLINSYFIDNFGVVNSSIIHAFSKMQELDQEQLLIQELTKFDSNITDFKIINGKPKCKIN</sequence>
<accession>A0A1J8PQB6</accession>
<feature type="non-terminal residue" evidence="1">
    <location>
        <position position="1"/>
    </location>
</feature>
<evidence type="ECO:0008006" key="3">
    <source>
        <dbReference type="Google" id="ProtNLM"/>
    </source>
</evidence>
<gene>
    <name evidence="1" type="ORF">BGC33_02085</name>
</gene>
<proteinExistence type="predicted"/>
<name>A0A1J8PQB6_9GAMM</name>
<feature type="non-terminal residue" evidence="1">
    <location>
        <position position="175"/>
    </location>
</feature>